<dbReference type="InterPro" id="IPR027417">
    <property type="entry name" value="P-loop_NTPase"/>
</dbReference>
<keyword evidence="9 11" id="KW-0057">Aromatic amino acid biosynthesis</keyword>
<comment type="subunit">
    <text evidence="11">Monomer.</text>
</comment>
<accession>A0ABV6SY90</accession>
<dbReference type="EMBL" id="JBHLTF010000030">
    <property type="protein sequence ID" value="MFC0717912.1"/>
    <property type="molecule type" value="Genomic_DNA"/>
</dbReference>
<keyword evidence="5 11" id="KW-0808">Transferase</keyword>
<comment type="caution">
    <text evidence="12">The sequence shown here is derived from an EMBL/GenBank/DDBJ whole genome shotgun (WGS) entry which is preliminary data.</text>
</comment>
<organism evidence="12 13">
    <name type="scientific">Luteimonas padinae</name>
    <dbReference type="NCBI Taxonomy" id="1714359"/>
    <lineage>
        <taxon>Bacteria</taxon>
        <taxon>Pseudomonadati</taxon>
        <taxon>Pseudomonadota</taxon>
        <taxon>Gammaproteobacteria</taxon>
        <taxon>Lysobacterales</taxon>
        <taxon>Lysobacteraceae</taxon>
        <taxon>Luteimonas</taxon>
    </lineage>
</organism>
<dbReference type="GO" id="GO:0004765">
    <property type="term" value="F:shikimate kinase activity"/>
    <property type="evidence" value="ECO:0007669"/>
    <property type="project" value="UniProtKB-EC"/>
</dbReference>
<comment type="caution">
    <text evidence="11">Lacks conserved residue(s) required for the propagation of feature annotation.</text>
</comment>
<evidence type="ECO:0000256" key="10">
    <source>
        <dbReference type="ARBA" id="ARBA00048567"/>
    </source>
</evidence>
<keyword evidence="11" id="KW-0460">Magnesium</keyword>
<evidence type="ECO:0000256" key="3">
    <source>
        <dbReference type="ARBA" id="ARBA00012154"/>
    </source>
</evidence>
<dbReference type="Pfam" id="PF01202">
    <property type="entry name" value="SKI"/>
    <property type="match status" value="1"/>
</dbReference>
<dbReference type="CDD" id="cd00464">
    <property type="entry name" value="SK"/>
    <property type="match status" value="1"/>
</dbReference>
<comment type="catalytic activity">
    <reaction evidence="10 11">
        <text>shikimate + ATP = 3-phosphoshikimate + ADP + H(+)</text>
        <dbReference type="Rhea" id="RHEA:13121"/>
        <dbReference type="ChEBI" id="CHEBI:15378"/>
        <dbReference type="ChEBI" id="CHEBI:30616"/>
        <dbReference type="ChEBI" id="CHEBI:36208"/>
        <dbReference type="ChEBI" id="CHEBI:145989"/>
        <dbReference type="ChEBI" id="CHEBI:456216"/>
        <dbReference type="EC" id="2.7.1.71"/>
    </reaction>
</comment>
<dbReference type="PRINTS" id="PR01100">
    <property type="entry name" value="SHIKIMTKNASE"/>
</dbReference>
<evidence type="ECO:0000256" key="9">
    <source>
        <dbReference type="ARBA" id="ARBA00023141"/>
    </source>
</evidence>
<keyword evidence="4 11" id="KW-0028">Amino-acid biosynthesis</keyword>
<dbReference type="InterPro" id="IPR000623">
    <property type="entry name" value="Shikimate_kinase/TSH1"/>
</dbReference>
<dbReference type="InterPro" id="IPR031322">
    <property type="entry name" value="Shikimate/glucono_kinase"/>
</dbReference>
<proteinExistence type="inferred from homology"/>
<dbReference type="HAMAP" id="MF_00109">
    <property type="entry name" value="Shikimate_kinase"/>
    <property type="match status" value="1"/>
</dbReference>
<dbReference type="SUPFAM" id="SSF52540">
    <property type="entry name" value="P-loop containing nucleoside triphosphate hydrolases"/>
    <property type="match status" value="1"/>
</dbReference>
<feature type="binding site" evidence="11">
    <location>
        <position position="36"/>
    </location>
    <ligand>
        <name>substrate</name>
    </ligand>
</feature>
<keyword evidence="6 11" id="KW-0547">Nucleotide-binding</keyword>
<feature type="binding site" evidence="11">
    <location>
        <position position="18"/>
    </location>
    <ligand>
        <name>Mg(2+)</name>
        <dbReference type="ChEBI" id="CHEBI:18420"/>
    </ligand>
</feature>
<evidence type="ECO:0000256" key="2">
    <source>
        <dbReference type="ARBA" id="ARBA00006997"/>
    </source>
</evidence>
<dbReference type="PANTHER" id="PTHR21087">
    <property type="entry name" value="SHIKIMATE KINASE"/>
    <property type="match status" value="1"/>
</dbReference>
<feature type="binding site" evidence="11">
    <location>
        <position position="120"/>
    </location>
    <ligand>
        <name>ATP</name>
        <dbReference type="ChEBI" id="CHEBI:30616"/>
    </ligand>
</feature>
<dbReference type="Proteomes" id="UP001589898">
    <property type="component" value="Unassembled WGS sequence"/>
</dbReference>
<keyword evidence="11" id="KW-0479">Metal-binding</keyword>
<protein>
    <recommendedName>
        <fullName evidence="3 11">Shikimate kinase</fullName>
        <shortName evidence="11">SK</shortName>
        <ecNumber evidence="3 11">2.7.1.71</ecNumber>
    </recommendedName>
</protein>
<comment type="cofactor">
    <cofactor evidence="11">
        <name>Mg(2+)</name>
        <dbReference type="ChEBI" id="CHEBI:18420"/>
    </cofactor>
    <text evidence="11">Binds 1 Mg(2+) ion per subunit.</text>
</comment>
<comment type="similarity">
    <text evidence="2 11">Belongs to the shikimate kinase family.</text>
</comment>
<evidence type="ECO:0000256" key="1">
    <source>
        <dbReference type="ARBA" id="ARBA00004842"/>
    </source>
</evidence>
<dbReference type="PANTHER" id="PTHR21087:SF16">
    <property type="entry name" value="SHIKIMATE KINASE 1, CHLOROPLASTIC"/>
    <property type="match status" value="1"/>
</dbReference>
<comment type="pathway">
    <text evidence="1 11">Metabolic intermediate biosynthesis; chorismate biosynthesis; chorismate from D-erythrose 4-phosphate and phosphoenolpyruvate: step 5/7.</text>
</comment>
<evidence type="ECO:0000256" key="7">
    <source>
        <dbReference type="ARBA" id="ARBA00022777"/>
    </source>
</evidence>
<keyword evidence="7 11" id="KW-0418">Kinase</keyword>
<sequence>MTPARHLVLVGPMGAGKTSIGRCLAKLFGLPFVDSDHEVEQRTGATVPTIFECEGEAGFRARERETLATLLAGPAAVLATGGGAVLDAGTRRLLAANGFVVHLHADVPTLLERLARDRSRPLLAAGDREATLRRLASERDPLYAEVADLVFDTAHLAPAEAARQLASELDRCWQPSHGRPVATEPAA</sequence>
<name>A0ABV6SY90_9GAMM</name>
<keyword evidence="13" id="KW-1185">Reference proteome</keyword>
<keyword evidence="11" id="KW-0963">Cytoplasm</keyword>
<evidence type="ECO:0000256" key="8">
    <source>
        <dbReference type="ARBA" id="ARBA00022840"/>
    </source>
</evidence>
<feature type="binding site" evidence="11">
    <location>
        <position position="60"/>
    </location>
    <ligand>
        <name>substrate</name>
    </ligand>
</feature>
<dbReference type="InterPro" id="IPR023000">
    <property type="entry name" value="Shikimate_kinase_CS"/>
</dbReference>
<evidence type="ECO:0000313" key="13">
    <source>
        <dbReference type="Proteomes" id="UP001589898"/>
    </source>
</evidence>
<comment type="function">
    <text evidence="11">Catalyzes the specific phosphorylation of the 3-hydroxyl group of shikimic acid using ATP as a cosubstrate.</text>
</comment>
<feature type="binding site" evidence="11">
    <location>
        <position position="139"/>
    </location>
    <ligand>
        <name>substrate</name>
    </ligand>
</feature>
<dbReference type="RefSeq" id="WP_189497128.1">
    <property type="nucleotide sequence ID" value="NZ_BMZT01000006.1"/>
</dbReference>
<evidence type="ECO:0000313" key="12">
    <source>
        <dbReference type="EMBL" id="MFC0717912.1"/>
    </source>
</evidence>
<dbReference type="Gene3D" id="3.40.50.300">
    <property type="entry name" value="P-loop containing nucleotide triphosphate hydrolases"/>
    <property type="match status" value="1"/>
</dbReference>
<dbReference type="EC" id="2.7.1.71" evidence="3 11"/>
<evidence type="ECO:0000256" key="11">
    <source>
        <dbReference type="HAMAP-Rule" id="MF_00109"/>
    </source>
</evidence>
<evidence type="ECO:0000256" key="5">
    <source>
        <dbReference type="ARBA" id="ARBA00022679"/>
    </source>
</evidence>
<feature type="binding site" evidence="11">
    <location>
        <position position="82"/>
    </location>
    <ligand>
        <name>substrate</name>
    </ligand>
</feature>
<gene>
    <name evidence="11" type="primary">aroK</name>
    <name evidence="12" type="ORF">ACFFFU_09145</name>
</gene>
<keyword evidence="8 11" id="KW-0067">ATP-binding</keyword>
<reference evidence="12 13" key="1">
    <citation type="submission" date="2024-09" db="EMBL/GenBank/DDBJ databases">
        <authorList>
            <person name="Sun Q."/>
            <person name="Mori K."/>
        </authorList>
    </citation>
    <scope>NUCLEOTIDE SEQUENCE [LARGE SCALE GENOMIC DNA]</scope>
    <source>
        <strain evidence="12 13">KCTC 52403</strain>
    </source>
</reference>
<feature type="binding site" evidence="11">
    <location>
        <begin position="14"/>
        <end position="19"/>
    </location>
    <ligand>
        <name>ATP</name>
        <dbReference type="ChEBI" id="CHEBI:30616"/>
    </ligand>
</feature>
<evidence type="ECO:0000256" key="6">
    <source>
        <dbReference type="ARBA" id="ARBA00022741"/>
    </source>
</evidence>
<dbReference type="PROSITE" id="PS01128">
    <property type="entry name" value="SHIKIMATE_KINASE"/>
    <property type="match status" value="1"/>
</dbReference>
<comment type="subcellular location">
    <subcellularLocation>
        <location evidence="11">Cytoplasm</location>
    </subcellularLocation>
</comment>
<evidence type="ECO:0000256" key="4">
    <source>
        <dbReference type="ARBA" id="ARBA00022605"/>
    </source>
</evidence>